<feature type="domain" description="KANL3/Tex30 alpha/beta hydrolase-like" evidence="1">
    <location>
        <begin position="31"/>
        <end position="221"/>
    </location>
</feature>
<accession>A0AAU9CCN5</accession>
<evidence type="ECO:0000313" key="3">
    <source>
        <dbReference type="Proteomes" id="UP001321450"/>
    </source>
</evidence>
<dbReference type="RefSeq" id="WP_286293706.1">
    <property type="nucleotide sequence ID" value="NZ_AP024718.1"/>
</dbReference>
<gene>
    <name evidence="2" type="ORF">MIN45_P0915</name>
</gene>
<dbReference type="Gene3D" id="3.40.50.1820">
    <property type="entry name" value="alpha/beta hydrolase"/>
    <property type="match status" value="1"/>
</dbReference>
<keyword evidence="3" id="KW-1185">Reference proteome</keyword>
<dbReference type="PANTHER" id="PTHR13136">
    <property type="entry name" value="TESTIS DEVELOPMENT PROTEIN PRTD"/>
    <property type="match status" value="1"/>
</dbReference>
<dbReference type="AlphaFoldDB" id="A0AAU9CCN5"/>
<dbReference type="InterPro" id="IPR026555">
    <property type="entry name" value="NSL3/Tex30"/>
</dbReference>
<protein>
    <recommendedName>
        <fullName evidence="1">KANL3/Tex30 alpha/beta hydrolase-like domain-containing protein</fullName>
    </recommendedName>
</protein>
<dbReference type="Proteomes" id="UP001321450">
    <property type="component" value="Chromosome"/>
</dbReference>
<name>A0AAU9CCN5_9GAMM</name>
<dbReference type="Pfam" id="PF20408">
    <property type="entry name" value="Abhydrolase_11"/>
    <property type="match status" value="1"/>
</dbReference>
<organism evidence="2 3">
    <name type="scientific">Methylomarinovum tepidoasis</name>
    <dbReference type="NCBI Taxonomy" id="2840183"/>
    <lineage>
        <taxon>Bacteria</taxon>
        <taxon>Pseudomonadati</taxon>
        <taxon>Pseudomonadota</taxon>
        <taxon>Gammaproteobacteria</taxon>
        <taxon>Methylococcales</taxon>
        <taxon>Methylothermaceae</taxon>
        <taxon>Methylomarinovum</taxon>
    </lineage>
</organism>
<dbReference type="InterPro" id="IPR046879">
    <property type="entry name" value="KANL3/Tex30_Abhydrolase"/>
</dbReference>
<dbReference type="KEGG" id="meiy:MIN45_P0915"/>
<dbReference type="PANTHER" id="PTHR13136:SF11">
    <property type="entry name" value="TESTIS-EXPRESSED PROTEIN 30"/>
    <property type="match status" value="1"/>
</dbReference>
<evidence type="ECO:0000313" key="2">
    <source>
        <dbReference type="EMBL" id="BCX88546.1"/>
    </source>
</evidence>
<reference evidence="3" key="1">
    <citation type="journal article" date="2024" name="Int. J. Syst. Evol. Microbiol.">
        <title>Methylomarinovum tepidoasis sp. nov., a moderately thermophilic methanotroph of the family Methylothermaceae isolated from a deep-sea hydrothermal field.</title>
        <authorList>
            <person name="Hirayama H."/>
            <person name="Takaki Y."/>
            <person name="Abe M."/>
            <person name="Miyazaki M."/>
            <person name="Uematsu K."/>
            <person name="Matsui Y."/>
            <person name="Takai K."/>
        </authorList>
    </citation>
    <scope>NUCLEOTIDE SEQUENCE [LARGE SCALE GENOMIC DNA]</scope>
    <source>
        <strain evidence="3">IN45</strain>
    </source>
</reference>
<dbReference type="EMBL" id="AP024718">
    <property type="protein sequence ID" value="BCX88546.1"/>
    <property type="molecule type" value="Genomic_DNA"/>
</dbReference>
<dbReference type="SUPFAM" id="SSF53474">
    <property type="entry name" value="alpha/beta-Hydrolases"/>
    <property type="match status" value="1"/>
</dbReference>
<dbReference type="InterPro" id="IPR029058">
    <property type="entry name" value="AB_hydrolase_fold"/>
</dbReference>
<sequence length="227" mass="25302">MNLFERKIQVTDDKAVTSVWAVPDGYDRHRGLILAHGAGAGMHHPFITFVHEQIATRGLLTVKFNFPYMEAGRKAPDRAPLLQATWKAVIAALRRDRELAPRQRFLAGKSMGGRIASLLAAEGEPCDGLIFLGYPLHPPGKPEKLRADHLSRIPCPMLFIQGDRDRLCDLARLRDVLKTLKAPATLHVIKGGDHSFKVPKRSGRTETEVWEEIVEVMSAWITGLTTD</sequence>
<proteinExistence type="predicted"/>
<evidence type="ECO:0000259" key="1">
    <source>
        <dbReference type="Pfam" id="PF20408"/>
    </source>
</evidence>